<dbReference type="GO" id="GO:0004656">
    <property type="term" value="F:procollagen-proline 4-dioxygenase activity"/>
    <property type="evidence" value="ECO:0007669"/>
    <property type="project" value="UniProtKB-EC"/>
</dbReference>
<dbReference type="KEGG" id="apro:F751_2987"/>
<evidence type="ECO:0000256" key="4">
    <source>
        <dbReference type="ARBA" id="ARBA00022964"/>
    </source>
</evidence>
<dbReference type="GeneID" id="23614378"/>
<dbReference type="AlphaFoldDB" id="A0A087SAP2"/>
<proteinExistence type="predicted"/>
<dbReference type="SMART" id="SM00702">
    <property type="entry name" value="P4Hc"/>
    <property type="match status" value="1"/>
</dbReference>
<keyword evidence="6" id="KW-0408">Iron</keyword>
<evidence type="ECO:0000256" key="1">
    <source>
        <dbReference type="ARBA" id="ARBA00001961"/>
    </source>
</evidence>
<dbReference type="InterPro" id="IPR006620">
    <property type="entry name" value="Pro_4_hyd_alph"/>
</dbReference>
<dbReference type="RefSeq" id="XP_011395661.1">
    <property type="nucleotide sequence ID" value="XM_011397359.1"/>
</dbReference>
<dbReference type="InterPro" id="IPR045054">
    <property type="entry name" value="P4HA-like"/>
</dbReference>
<dbReference type="InterPro" id="IPR044862">
    <property type="entry name" value="Pro_4_hyd_alph_FE2OG_OXY"/>
</dbReference>
<evidence type="ECO:0000313" key="11">
    <source>
        <dbReference type="Proteomes" id="UP000028924"/>
    </source>
</evidence>
<accession>A0A087SAP2</accession>
<dbReference type="eggNOG" id="KOG1591">
    <property type="taxonomic scope" value="Eukaryota"/>
</dbReference>
<evidence type="ECO:0000256" key="5">
    <source>
        <dbReference type="ARBA" id="ARBA00023002"/>
    </source>
</evidence>
<keyword evidence="4" id="KW-0223">Dioxygenase</keyword>
<evidence type="ECO:0000256" key="8">
    <source>
        <dbReference type="SAM" id="SignalP"/>
    </source>
</evidence>
<dbReference type="PANTHER" id="PTHR10869">
    <property type="entry name" value="PROLYL 4-HYDROXYLASE ALPHA SUBUNIT"/>
    <property type="match status" value="1"/>
</dbReference>
<dbReference type="Proteomes" id="UP000028924">
    <property type="component" value="Unassembled WGS sequence"/>
</dbReference>
<dbReference type="Gene3D" id="2.60.120.620">
    <property type="entry name" value="q2cbj1_9rhob like domain"/>
    <property type="match status" value="1"/>
</dbReference>
<sequence length="308" mass="33816">MALAVLSFALLVVTSSGAASQRPWIEQISWRPRAYLYHNFLSEAEADHVVTLAKPHITRSSVLNDDDSVSDAHEVRTSYGTFLRSAQDEVISGIEERVSRWVHLPVSHMEDMQVLKYVDGQKYDAHWDERAAEDGTPVGGGSRRICTVLMYLSDVEYGGETAFPGGFWLDAAVQNRTEFSACAAKGPAALARKGDAIMFWDMKPDGVTLDRYSLHTGCPVLAGEKWSSTFWIHDNPFRRSPGSLLADIDSAPAPACEDQSTTCATLLAGREGAPCLEDQAARCRRSCGRCCQAGDVLCERRAKRIVAN</sequence>
<keyword evidence="11" id="KW-1185">Reference proteome</keyword>
<evidence type="ECO:0000256" key="2">
    <source>
        <dbReference type="ARBA" id="ARBA00004648"/>
    </source>
</evidence>
<dbReference type="GO" id="GO:0005789">
    <property type="term" value="C:endoplasmic reticulum membrane"/>
    <property type="evidence" value="ECO:0007669"/>
    <property type="project" value="UniProtKB-SubCell"/>
</dbReference>
<reference evidence="10 11" key="1">
    <citation type="journal article" date="2014" name="BMC Genomics">
        <title>Oil accumulation mechanisms of the oleaginous microalga Chlorella protothecoides revealed through its genome, transcriptomes, and proteomes.</title>
        <authorList>
            <person name="Gao C."/>
            <person name="Wang Y."/>
            <person name="Shen Y."/>
            <person name="Yan D."/>
            <person name="He X."/>
            <person name="Dai J."/>
            <person name="Wu Q."/>
        </authorList>
    </citation>
    <scope>NUCLEOTIDE SEQUENCE [LARGE SCALE GENOMIC DNA]</scope>
    <source>
        <strain evidence="10 11">0710</strain>
    </source>
</reference>
<dbReference type="STRING" id="3075.A0A087SAP2"/>
<gene>
    <name evidence="10" type="ORF">F751_2987</name>
</gene>
<feature type="domain" description="Fe2OG dioxygenase" evidence="9">
    <location>
        <begin position="108"/>
        <end position="234"/>
    </location>
</feature>
<keyword evidence="3" id="KW-0479">Metal-binding</keyword>
<evidence type="ECO:0000256" key="6">
    <source>
        <dbReference type="ARBA" id="ARBA00023004"/>
    </source>
</evidence>
<evidence type="ECO:0000313" key="10">
    <source>
        <dbReference type="EMBL" id="KFM22796.1"/>
    </source>
</evidence>
<dbReference type="GO" id="GO:0005506">
    <property type="term" value="F:iron ion binding"/>
    <property type="evidence" value="ECO:0007669"/>
    <property type="project" value="InterPro"/>
</dbReference>
<dbReference type="EMBL" id="KL662081">
    <property type="protein sequence ID" value="KFM22796.1"/>
    <property type="molecule type" value="Genomic_DNA"/>
</dbReference>
<dbReference type="Pfam" id="PF13640">
    <property type="entry name" value="2OG-FeII_Oxy_3"/>
    <property type="match status" value="1"/>
</dbReference>
<comment type="catalytic activity">
    <reaction evidence="7">
        <text>L-prolyl-[collagen] + 2-oxoglutarate + O2 = trans-4-hydroxy-L-prolyl-[collagen] + succinate + CO2</text>
        <dbReference type="Rhea" id="RHEA:18945"/>
        <dbReference type="Rhea" id="RHEA-COMP:11676"/>
        <dbReference type="Rhea" id="RHEA-COMP:11680"/>
        <dbReference type="ChEBI" id="CHEBI:15379"/>
        <dbReference type="ChEBI" id="CHEBI:16526"/>
        <dbReference type="ChEBI" id="CHEBI:16810"/>
        <dbReference type="ChEBI" id="CHEBI:30031"/>
        <dbReference type="ChEBI" id="CHEBI:50342"/>
        <dbReference type="ChEBI" id="CHEBI:61965"/>
        <dbReference type="EC" id="1.14.11.2"/>
    </reaction>
</comment>
<organism evidence="10 11">
    <name type="scientific">Auxenochlorella protothecoides</name>
    <name type="common">Green microalga</name>
    <name type="synonym">Chlorella protothecoides</name>
    <dbReference type="NCBI Taxonomy" id="3075"/>
    <lineage>
        <taxon>Eukaryota</taxon>
        <taxon>Viridiplantae</taxon>
        <taxon>Chlorophyta</taxon>
        <taxon>core chlorophytes</taxon>
        <taxon>Trebouxiophyceae</taxon>
        <taxon>Chlorellales</taxon>
        <taxon>Chlorellaceae</taxon>
        <taxon>Auxenochlorella</taxon>
    </lineage>
</organism>
<evidence type="ECO:0000259" key="9">
    <source>
        <dbReference type="PROSITE" id="PS51471"/>
    </source>
</evidence>
<name>A0A087SAP2_AUXPR</name>
<keyword evidence="8" id="KW-0732">Signal</keyword>
<feature type="chain" id="PRO_5001828739" evidence="8">
    <location>
        <begin position="21"/>
        <end position="308"/>
    </location>
</feature>
<dbReference type="PANTHER" id="PTHR10869:SF238">
    <property type="entry name" value="PROLYL 4-HYDROXYLASE 6-RELATED"/>
    <property type="match status" value="1"/>
</dbReference>
<keyword evidence="5" id="KW-0560">Oxidoreductase</keyword>
<dbReference type="GO" id="GO:0031418">
    <property type="term" value="F:L-ascorbic acid binding"/>
    <property type="evidence" value="ECO:0007669"/>
    <property type="project" value="InterPro"/>
</dbReference>
<evidence type="ECO:0000256" key="7">
    <source>
        <dbReference type="ARBA" id="ARBA00049169"/>
    </source>
</evidence>
<dbReference type="InterPro" id="IPR005123">
    <property type="entry name" value="Oxoglu/Fe-dep_dioxygenase_dom"/>
</dbReference>
<comment type="cofactor">
    <cofactor evidence="1">
        <name>L-ascorbate</name>
        <dbReference type="ChEBI" id="CHEBI:38290"/>
    </cofactor>
</comment>
<feature type="signal peptide" evidence="8">
    <location>
        <begin position="1"/>
        <end position="20"/>
    </location>
</feature>
<protein>
    <submittedName>
        <fullName evidence="10">Prolyl 4-hydroxylase subunit alpha-1</fullName>
    </submittedName>
</protein>
<evidence type="ECO:0000256" key="3">
    <source>
        <dbReference type="ARBA" id="ARBA00022723"/>
    </source>
</evidence>
<dbReference type="PROSITE" id="PS51471">
    <property type="entry name" value="FE2OG_OXY"/>
    <property type="match status" value="1"/>
</dbReference>
<comment type="subcellular location">
    <subcellularLocation>
        <location evidence="2">Endoplasmic reticulum membrane</location>
        <topology evidence="2">Single-pass type II membrane protein</topology>
    </subcellularLocation>
</comment>
<dbReference type="OrthoDB" id="420380at2759"/>